<evidence type="ECO:0000313" key="2">
    <source>
        <dbReference type="Proteomes" id="UP000232710"/>
    </source>
</evidence>
<evidence type="ECO:0000313" key="1">
    <source>
        <dbReference type="EMBL" id="AET84970.1"/>
    </source>
</evidence>
<gene>
    <name evidence="1" type="ORF">MPXG_00172</name>
</gene>
<organismHost>
    <name type="scientific">Micromonas pusilla</name>
    <name type="common">Picoplanktonic green alga</name>
    <name type="synonym">Chromulina pusilla</name>
    <dbReference type="NCBI Taxonomy" id="38833"/>
</organismHost>
<keyword evidence="2" id="KW-1185">Reference proteome</keyword>
<proteinExistence type="predicted"/>
<organism evidence="1 2">
    <name type="scientific">Micromonas pusilla virus SP1</name>
    <name type="common">MpV-SP1</name>
    <dbReference type="NCBI Taxonomy" id="373996"/>
    <lineage>
        <taxon>Viruses</taxon>
        <taxon>Varidnaviria</taxon>
        <taxon>Bamfordvirae</taxon>
        <taxon>Nucleocytoviricota</taxon>
        <taxon>Megaviricetes</taxon>
        <taxon>Algavirales</taxon>
        <taxon>Phycodnaviridae</taxon>
        <taxon>Prasinovirus</taxon>
        <taxon>Prasinovirus micromonas</taxon>
    </lineage>
</organism>
<reference evidence="1 2" key="1">
    <citation type="submission" date="2010-12" db="EMBL/GenBank/DDBJ databases">
        <title>The Genome Sequence of Micromonas pusilla virus SP1.</title>
        <authorList>
            <consortium name="The Broad Institute Genome Sequencing Platform"/>
            <person name="Henn M.R."/>
            <person name="Suttle C."/>
            <person name="Winget D."/>
            <person name="Chan A."/>
            <person name="Levin J."/>
            <person name="Malboeuf C."/>
            <person name="Casali M."/>
            <person name="Russ C."/>
            <person name="Lennon N."/>
            <person name="Chapman S.B."/>
            <person name="Erlich R."/>
            <person name="Young S.K."/>
            <person name="Yandava C."/>
            <person name="Zeng Q."/>
            <person name="Alvarado L."/>
            <person name="Anderson S."/>
            <person name="Berlin A."/>
            <person name="Chen Z."/>
            <person name="Freedman E."/>
            <person name="Gellesch M."/>
            <person name="Goldberg J."/>
            <person name="Green L."/>
            <person name="Griggs A."/>
            <person name="Gujja S."/>
            <person name="Heilman E.R."/>
            <person name="Heiman D."/>
            <person name="Hollinger A."/>
            <person name="Howarth C."/>
            <person name="Larson L."/>
            <person name="Mehta T."/>
            <person name="Pearson M."/>
            <person name="Roberts A."/>
            <person name="Ryan E."/>
            <person name="Saif S."/>
            <person name="Shea T."/>
            <person name="Shenoy N."/>
            <person name="Sisk P."/>
            <person name="Stolte C."/>
            <person name="Sykes S."/>
            <person name="White J."/>
            <person name="Haas B."/>
            <person name="Nusbaum C."/>
            <person name="Birren B."/>
        </authorList>
    </citation>
    <scope>NUCLEOTIDE SEQUENCE [LARGE SCALE GENOMIC DNA]</scope>
    <source>
        <strain evidence="1 2">SP1</strain>
    </source>
</reference>
<name>G9E6E3_MPSP1</name>
<protein>
    <submittedName>
        <fullName evidence="1">Uncharacterized protein</fullName>
    </submittedName>
</protein>
<accession>G9E6E3</accession>
<dbReference type="Proteomes" id="UP000232710">
    <property type="component" value="Segment"/>
</dbReference>
<sequence>MDDLLKVMQIVDQNSEKFGDGQYLEICNHLKNAYSTRADPVYLFNYGEMRRGEGPLFFESLYDKAIDADYNFLHGQIDYLQKERTEYRKLVRLTKRIKLEAQYEYCEMMGLNDAEWEALTPEVKHRIYNRYLLHENQFREKYRDSISQQIGWLQDAIEKLDDV</sequence>
<dbReference type="EMBL" id="JF974320">
    <property type="protein sequence ID" value="AET84970.1"/>
    <property type="molecule type" value="Genomic_DNA"/>
</dbReference>